<dbReference type="GO" id="GO:0016236">
    <property type="term" value="P:macroautophagy"/>
    <property type="evidence" value="ECO:0007669"/>
    <property type="project" value="InterPro"/>
</dbReference>
<dbReference type="Pfam" id="PF00400">
    <property type="entry name" value="WD40"/>
    <property type="match status" value="3"/>
</dbReference>
<dbReference type="InterPro" id="IPR019775">
    <property type="entry name" value="WD40_repeat_CS"/>
</dbReference>
<dbReference type="GO" id="GO:0045324">
    <property type="term" value="P:late endosome to vacuole transport"/>
    <property type="evidence" value="ECO:0007669"/>
    <property type="project" value="InterPro"/>
</dbReference>
<dbReference type="Pfam" id="PF22956">
    <property type="entry name" value="VPS15-like_hel"/>
    <property type="match status" value="1"/>
</dbReference>
<dbReference type="InterPro" id="IPR036322">
    <property type="entry name" value="WD40_repeat_dom_sf"/>
</dbReference>
<dbReference type="GO" id="GO:0005524">
    <property type="term" value="F:ATP binding"/>
    <property type="evidence" value="ECO:0007669"/>
    <property type="project" value="UniProtKB-KW"/>
</dbReference>
<dbReference type="Gene3D" id="2.130.10.10">
    <property type="entry name" value="YVTN repeat-like/Quinoprotein amine dehydrogenase"/>
    <property type="match status" value="2"/>
</dbReference>
<feature type="compositionally biased region" description="Polar residues" evidence="11">
    <location>
        <begin position="1036"/>
        <end position="1052"/>
    </location>
</feature>
<evidence type="ECO:0000313" key="14">
    <source>
        <dbReference type="Proteomes" id="UP001206595"/>
    </source>
</evidence>
<feature type="compositionally biased region" description="Basic and acidic residues" evidence="11">
    <location>
        <begin position="963"/>
        <end position="974"/>
    </location>
</feature>
<evidence type="ECO:0000256" key="2">
    <source>
        <dbReference type="ARBA" id="ARBA00022527"/>
    </source>
</evidence>
<evidence type="ECO:0000256" key="1">
    <source>
        <dbReference type="ARBA" id="ARBA00012513"/>
    </source>
</evidence>
<dbReference type="RefSeq" id="XP_051443296.1">
    <property type="nucleotide sequence ID" value="XM_051590182.1"/>
</dbReference>
<comment type="caution">
    <text evidence="13">The sequence shown here is derived from an EMBL/GenBank/DDBJ whole genome shotgun (WGS) entry which is preliminary data.</text>
</comment>
<evidence type="ECO:0000256" key="9">
    <source>
        <dbReference type="PROSITE-ProRule" id="PRU00103"/>
    </source>
</evidence>
<evidence type="ECO:0000256" key="3">
    <source>
        <dbReference type="ARBA" id="ARBA00022574"/>
    </source>
</evidence>
<dbReference type="GO" id="GO:0004674">
    <property type="term" value="F:protein serine/threonine kinase activity"/>
    <property type="evidence" value="ECO:0007669"/>
    <property type="project" value="UniProtKB-KW"/>
</dbReference>
<dbReference type="PANTHER" id="PTHR17583">
    <property type="entry name" value="PHOSPHOINOSITIDE 3-KINASE REGULATORY SUBUNIT 4"/>
    <property type="match status" value="1"/>
</dbReference>
<evidence type="ECO:0000256" key="10">
    <source>
        <dbReference type="PROSITE-ProRule" id="PRU00221"/>
    </source>
</evidence>
<dbReference type="Proteomes" id="UP001206595">
    <property type="component" value="Unassembled WGS sequence"/>
</dbReference>
<organism evidence="13 14">
    <name type="scientific">Umbelopsis ramanniana AG</name>
    <dbReference type="NCBI Taxonomy" id="1314678"/>
    <lineage>
        <taxon>Eukaryota</taxon>
        <taxon>Fungi</taxon>
        <taxon>Fungi incertae sedis</taxon>
        <taxon>Mucoromycota</taxon>
        <taxon>Mucoromycotina</taxon>
        <taxon>Umbelopsidomycetes</taxon>
        <taxon>Umbelopsidales</taxon>
        <taxon>Umbelopsidaceae</taxon>
        <taxon>Umbelopsis</taxon>
    </lineage>
</organism>
<dbReference type="SMART" id="SM00220">
    <property type="entry name" value="S_TKc"/>
    <property type="match status" value="1"/>
</dbReference>
<feature type="region of interest" description="Disordered" evidence="11">
    <location>
        <begin position="1036"/>
        <end position="1058"/>
    </location>
</feature>
<feature type="compositionally biased region" description="Polar residues" evidence="11">
    <location>
        <begin position="996"/>
        <end position="1016"/>
    </location>
</feature>
<keyword evidence="4" id="KW-0808">Transferase</keyword>
<name>A0AAD5E7S1_UMBRA</name>
<dbReference type="EMBL" id="MU620931">
    <property type="protein sequence ID" value="KAI8578292.1"/>
    <property type="molecule type" value="Genomic_DNA"/>
</dbReference>
<evidence type="ECO:0000313" key="13">
    <source>
        <dbReference type="EMBL" id="KAI8578292.1"/>
    </source>
</evidence>
<feature type="repeat" description="HEAT" evidence="9">
    <location>
        <begin position="516"/>
        <end position="548"/>
    </location>
</feature>
<dbReference type="InterPro" id="IPR045162">
    <property type="entry name" value="Vps15-like"/>
</dbReference>
<feature type="repeat" description="HEAT" evidence="9">
    <location>
        <begin position="673"/>
        <end position="711"/>
    </location>
</feature>
<dbReference type="InterPro" id="IPR021133">
    <property type="entry name" value="HEAT_type_2"/>
</dbReference>
<gene>
    <name evidence="13" type="ORF">K450DRAFT_248136</name>
</gene>
<dbReference type="SUPFAM" id="SSF50978">
    <property type="entry name" value="WD40 repeat-like"/>
    <property type="match status" value="1"/>
</dbReference>
<dbReference type="SUPFAM" id="SSF56112">
    <property type="entry name" value="Protein kinase-like (PK-like)"/>
    <property type="match status" value="1"/>
</dbReference>
<evidence type="ECO:0000256" key="8">
    <source>
        <dbReference type="ARBA" id="ARBA00022840"/>
    </source>
</evidence>
<evidence type="ECO:0000256" key="11">
    <source>
        <dbReference type="SAM" id="MobiDB-lite"/>
    </source>
</evidence>
<dbReference type="GO" id="GO:0006623">
    <property type="term" value="P:protein targeting to vacuole"/>
    <property type="evidence" value="ECO:0007669"/>
    <property type="project" value="TreeGrafter"/>
</dbReference>
<evidence type="ECO:0000256" key="7">
    <source>
        <dbReference type="ARBA" id="ARBA00022777"/>
    </source>
</evidence>
<keyword evidence="8" id="KW-0067">ATP-binding</keyword>
<dbReference type="PROSITE" id="PS50082">
    <property type="entry name" value="WD_REPEATS_2"/>
    <property type="match status" value="2"/>
</dbReference>
<feature type="compositionally biased region" description="Polar residues" evidence="11">
    <location>
        <begin position="976"/>
        <end position="985"/>
    </location>
</feature>
<dbReference type="GO" id="GO:0005770">
    <property type="term" value="C:late endosome"/>
    <property type="evidence" value="ECO:0007669"/>
    <property type="project" value="TreeGrafter"/>
</dbReference>
<dbReference type="GO" id="GO:0071561">
    <property type="term" value="C:nucleus-vacuole junction"/>
    <property type="evidence" value="ECO:0007669"/>
    <property type="project" value="TreeGrafter"/>
</dbReference>
<dbReference type="InterPro" id="IPR000719">
    <property type="entry name" value="Prot_kinase_dom"/>
</dbReference>
<feature type="repeat" description="WD" evidence="10">
    <location>
        <begin position="1224"/>
        <end position="1256"/>
    </location>
</feature>
<dbReference type="Gene3D" id="1.10.510.10">
    <property type="entry name" value="Transferase(Phosphotransferase) domain 1"/>
    <property type="match status" value="1"/>
</dbReference>
<protein>
    <recommendedName>
        <fullName evidence="1">non-specific serine/threonine protein kinase</fullName>
        <ecNumber evidence="1">2.7.11.1</ecNumber>
    </recommendedName>
</protein>
<keyword evidence="5" id="KW-0677">Repeat</keyword>
<evidence type="ECO:0000256" key="5">
    <source>
        <dbReference type="ARBA" id="ARBA00022737"/>
    </source>
</evidence>
<evidence type="ECO:0000256" key="6">
    <source>
        <dbReference type="ARBA" id="ARBA00022741"/>
    </source>
</evidence>
<feature type="compositionally biased region" description="Low complexity" evidence="11">
    <location>
        <begin position="1584"/>
        <end position="1598"/>
    </location>
</feature>
<dbReference type="InterPro" id="IPR001680">
    <property type="entry name" value="WD40_rpt"/>
</dbReference>
<dbReference type="PROSITE" id="PS50077">
    <property type="entry name" value="HEAT_REPEAT"/>
    <property type="match status" value="2"/>
</dbReference>
<dbReference type="EC" id="2.7.11.1" evidence="1"/>
<dbReference type="GO" id="GO:0034272">
    <property type="term" value="C:phosphatidylinositol 3-kinase complex, class III, type II"/>
    <property type="evidence" value="ECO:0007669"/>
    <property type="project" value="TreeGrafter"/>
</dbReference>
<proteinExistence type="predicted"/>
<dbReference type="CDD" id="cd13980">
    <property type="entry name" value="STKc_Vps15"/>
    <property type="match status" value="1"/>
</dbReference>
<dbReference type="PANTHER" id="PTHR17583:SF0">
    <property type="entry name" value="PHOSPHOINOSITIDE 3-KINASE REGULATORY SUBUNIT 4"/>
    <property type="match status" value="1"/>
</dbReference>
<dbReference type="InterPro" id="IPR016024">
    <property type="entry name" value="ARM-type_fold"/>
</dbReference>
<evidence type="ECO:0000256" key="4">
    <source>
        <dbReference type="ARBA" id="ARBA00022679"/>
    </source>
</evidence>
<keyword evidence="14" id="KW-1185">Reference proteome</keyword>
<keyword evidence="3 10" id="KW-0853">WD repeat</keyword>
<dbReference type="Gene3D" id="1.25.10.10">
    <property type="entry name" value="Leucine-rich Repeat Variant"/>
    <property type="match status" value="2"/>
</dbReference>
<reference evidence="13" key="1">
    <citation type="submission" date="2021-06" db="EMBL/GenBank/DDBJ databases">
        <authorList>
            <consortium name="DOE Joint Genome Institute"/>
            <person name="Mondo S.J."/>
            <person name="Amses K.R."/>
            <person name="Simmons D.R."/>
            <person name="Longcore J.E."/>
            <person name="Seto K."/>
            <person name="Alves G.H."/>
            <person name="Bonds A.E."/>
            <person name="Quandt C.A."/>
            <person name="Davis W.J."/>
            <person name="Chang Y."/>
            <person name="Letcher P.M."/>
            <person name="Powell M.J."/>
            <person name="Kuo A."/>
            <person name="Labutti K."/>
            <person name="Pangilinan J."/>
            <person name="Andreopoulos W."/>
            <person name="Tritt A."/>
            <person name="Riley R."/>
            <person name="Hundley H."/>
            <person name="Johnson J."/>
            <person name="Lipzen A."/>
            <person name="Barry K."/>
            <person name="Berbee M.L."/>
            <person name="Buchler N.E."/>
            <person name="Grigoriev I.V."/>
            <person name="Spatafora J.W."/>
            <person name="Stajich J.E."/>
            <person name="James T.Y."/>
        </authorList>
    </citation>
    <scope>NUCLEOTIDE SEQUENCE</scope>
    <source>
        <strain evidence="13">AG</strain>
    </source>
</reference>
<accession>A0AAD5E7S1</accession>
<dbReference type="GeneID" id="75915526"/>
<dbReference type="SMART" id="SM00320">
    <property type="entry name" value="WD40"/>
    <property type="match status" value="5"/>
</dbReference>
<feature type="region of interest" description="Disordered" evidence="11">
    <location>
        <begin position="1579"/>
        <end position="1598"/>
    </location>
</feature>
<dbReference type="SUPFAM" id="SSF48371">
    <property type="entry name" value="ARM repeat"/>
    <property type="match status" value="1"/>
</dbReference>
<sequence>MPKDCRSSKCFGHAVTIVTFTLPHRIAHRSRTSLEIPMGNKISTATPSTASAGIDSYVSELGDIQYERSIGSARFMKTIRGLHKDSLVIVKIFVKPEQGLSLQRYVQRLEDEREKLSGMPNVFPWQRMLETEKAAYLVRQFFYGSLYDRISTRPFLTLIEKKWIAYQLLHGVADAHSKEIYHGDIKTENIQVTSWNWAFLVDFASFKPTYLPEDNPADFSFFFDTSSRRTCYVAPERFYKAGTEIDQHMKQLSWDEDISELTPAMDVFSLGCVIAEMFLEGTSIFSLSQLFKYKSGDYSPHEQLEKIEDVDIRNLVKHMIQLDPNERYTAETYLQKWRGKAFPNYFYTFLYQYISSVSDSHDASNETGPTPNIFNLPSPLAYASDLADADKKIERIYKDFDKIAFFFNAQDDDGNQTNTRAPPGERRRTLSGLESTTASTILLPPTLNIPNYDPHHSEKYARKPRNQAYEDGALIFLTTICSLIRNTVYPRSKLMGLDILLALSEHLADDVKLDRLVPYVIALLSDETALVRANALKTLTQVLCMVESISPINAPIFPEYIIPNVQPFATDKEVLVRTTYATCIALLAETAIRFQEMTQVLINDGTFATADAETNDLNIESIYDSSMAELKSILQEQIATLLIDPESAVKRALLINITCLCLFFGRQKANDVLLSHMITYLNDKDWMLRSAFLESIKGIGTFVGGRSLEEYILPLMMQALTDVEEFVVENVLTTLTSLSDLGLFQKMKLWELVGVIAPLTCHPNIWIRYGAIGFIASTSKHLPQTDIWCIIYPLLTPFLISDVAELNELGLLENIRPPLPRQIYDQALVWASKATSKSLFWKIGHKKRTSDSAASSKLEIRGPGTLIRQGSLFNSFMPSEKITRSEEDEKFMERLRSIGMTLEDEDKLVHMREYIFKVSGAKMSRPKVVDDLQTQNGELYLKNLGITPMTVFLRDISSEAEQRGAGKAAEEARVSLESNATTGRTVSDYGLHDSPTKNQLTGNGQRKSVSSPQISGMEQDEPFAKLKSLPIQLQHDNNANSELPSPVESNYPSSISSSIGELDLETGKRIRRSRSRALIAPSTSYEGSKAYAETSTIAMNVSGRLGNKGNQDEPDNPDNVMAVANADTVDEDDPAYDALNVLPTNDAIIQAFQGSDQPMQPGVTHSEYLQELFLKIASEAFPPNMPDIKGDGKMRPRGRRVPQGMSAFRSLANWKPEGTLVAHLAEHIAPINQIIISWDHTFFASCSDDGSVRIWDCSRLERNVTNRSRSTFNQQGGRIKCMCFIQNSYSIASASDNGSIYVFRVDFRFGGNAPKYGKCVTVRKYQLVDEHAVVIKHFDTNAANTMAGSKSLLVFATTKGNIYALDLRTMEMVWKLKNRTNYGVITSLITDQKHTWLLVGTMKGVLTLFDIRFCIPLRSWLHPSRSPISVLLQHPDPKWEGKRVVISAGRNEVTVWDILTIQCVEIFGVKYGDEKLTAIALEAYKKLDPPADSDTLRNASSSHEANLADNSIKSVIIPSDSHIMLTGGSDRKIRFWDMTRVENSTVVLGLDPEEPRPRYSSNTIENIKFHLEFAQVKRGSAGRPPFSSRNSPSNTTTNLSNVVQHQNMMRNHMDAITSMVMTEMPYPMIISGDRDGVIKVFA</sequence>
<keyword evidence="6" id="KW-0547">Nucleotide-binding</keyword>
<feature type="domain" description="Protein kinase" evidence="12">
    <location>
        <begin position="64"/>
        <end position="350"/>
    </location>
</feature>
<dbReference type="InterPro" id="IPR055231">
    <property type="entry name" value="2AA_helical"/>
</dbReference>
<dbReference type="PROSITE" id="PS50294">
    <property type="entry name" value="WD_REPEATS_REGION"/>
    <property type="match status" value="1"/>
</dbReference>
<feature type="repeat" description="WD" evidence="10">
    <location>
        <begin position="1505"/>
        <end position="1546"/>
    </location>
</feature>
<dbReference type="InterPro" id="IPR011989">
    <property type="entry name" value="ARM-like"/>
</dbReference>
<keyword evidence="2" id="KW-0723">Serine/threonine-protein kinase</keyword>
<dbReference type="InterPro" id="IPR015943">
    <property type="entry name" value="WD40/YVTN_repeat-like_dom_sf"/>
</dbReference>
<reference evidence="13" key="2">
    <citation type="journal article" date="2022" name="Proc. Natl. Acad. Sci. U.S.A.">
        <title>Diploid-dominant life cycles characterize the early evolution of Fungi.</title>
        <authorList>
            <person name="Amses K.R."/>
            <person name="Simmons D.R."/>
            <person name="Longcore J.E."/>
            <person name="Mondo S.J."/>
            <person name="Seto K."/>
            <person name="Jeronimo G.H."/>
            <person name="Bonds A.E."/>
            <person name="Quandt C.A."/>
            <person name="Davis W.J."/>
            <person name="Chang Y."/>
            <person name="Federici B.A."/>
            <person name="Kuo A."/>
            <person name="LaButti K."/>
            <person name="Pangilinan J."/>
            <person name="Andreopoulos W."/>
            <person name="Tritt A."/>
            <person name="Riley R."/>
            <person name="Hundley H."/>
            <person name="Johnson J."/>
            <person name="Lipzen A."/>
            <person name="Barry K."/>
            <person name="Lang B.F."/>
            <person name="Cuomo C.A."/>
            <person name="Buchler N.E."/>
            <person name="Grigoriev I.V."/>
            <person name="Spatafora J.W."/>
            <person name="Stajich J.E."/>
            <person name="James T.Y."/>
        </authorList>
    </citation>
    <scope>NUCLEOTIDE SEQUENCE</scope>
    <source>
        <strain evidence="13">AG</strain>
    </source>
</reference>
<dbReference type="PROSITE" id="PS00678">
    <property type="entry name" value="WD_REPEATS_1"/>
    <property type="match status" value="1"/>
</dbReference>
<dbReference type="PROSITE" id="PS50011">
    <property type="entry name" value="PROTEIN_KINASE_DOM"/>
    <property type="match status" value="1"/>
</dbReference>
<dbReference type="Pfam" id="PF00069">
    <property type="entry name" value="Pkinase"/>
    <property type="match status" value="1"/>
</dbReference>
<dbReference type="GO" id="GO:0034271">
    <property type="term" value="C:phosphatidylinositol 3-kinase complex, class III, type I"/>
    <property type="evidence" value="ECO:0007669"/>
    <property type="project" value="TreeGrafter"/>
</dbReference>
<dbReference type="InterPro" id="IPR011009">
    <property type="entry name" value="Kinase-like_dom_sf"/>
</dbReference>
<evidence type="ECO:0000259" key="12">
    <source>
        <dbReference type="PROSITE" id="PS50011"/>
    </source>
</evidence>
<feature type="region of interest" description="Disordered" evidence="11">
    <location>
        <begin position="963"/>
        <end position="1017"/>
    </location>
</feature>
<dbReference type="FunFam" id="1.10.510.10:FF:000497">
    <property type="entry name" value="Phosphoinositide 3-kinase regulatory subunit"/>
    <property type="match status" value="1"/>
</dbReference>
<keyword evidence="7" id="KW-0418">Kinase</keyword>